<dbReference type="AlphaFoldDB" id="A0A1G1XWW8"/>
<gene>
    <name evidence="1" type="ORF">A2729_01775</name>
</gene>
<proteinExistence type="predicted"/>
<protein>
    <submittedName>
        <fullName evidence="1">Uncharacterized protein</fullName>
    </submittedName>
</protein>
<sequence>MENQLEVGLSTAPITTPLETFAPIQTIVTTLGFSSLEAPFFNALLTMERVRRQLGITRGKINWRFVSTWIPQKPTENPIKVQQALREKGIVHFNVGHAAFAGEWDQHGRPKNKSLCELCSLDLVRGKYDFLQRRPWLTTIYQAVRNNDVYGTTLCQERNNLRRLMMGLGIIFRDEPKKMLEAMTLAFHGVFERSKQNYPVDEALSLDSVKTGVKIYCQDDLVQWQEFCLLADQAEQTILADEIQARQDIDQAENQYNFSIIKHPIIAQLMGKKIRIILVHSDAVTVAKLTRTWRKKKIQGEKKSIPPYDLTIVVQSTGNFQIFSSTLNQLGGKDAITGKRGVVGKWRFNLGPIAKSLRLAEANLSYPCPDRESDDWDQSGMVYYENGWACPLYLTEFLAAILNGSLSAPDVPPTKIPHDKILMMVSEFLPTCPLLREDPQGKWHRVIFTPDGHWQWAK</sequence>
<accession>A0A1G1XWW8</accession>
<dbReference type="EMBL" id="MHIB01000015">
    <property type="protein sequence ID" value="OGY44538.1"/>
    <property type="molecule type" value="Genomic_DNA"/>
</dbReference>
<reference evidence="1 2" key="1">
    <citation type="journal article" date="2016" name="Nat. Commun.">
        <title>Thousands of microbial genomes shed light on interconnected biogeochemical processes in an aquifer system.</title>
        <authorList>
            <person name="Anantharaman K."/>
            <person name="Brown C.T."/>
            <person name="Hug L.A."/>
            <person name="Sharon I."/>
            <person name="Castelle C.J."/>
            <person name="Probst A.J."/>
            <person name="Thomas B.C."/>
            <person name="Singh A."/>
            <person name="Wilkins M.J."/>
            <person name="Karaoz U."/>
            <person name="Brodie E.L."/>
            <person name="Williams K.H."/>
            <person name="Hubbard S.S."/>
            <person name="Banfield J.F."/>
        </authorList>
    </citation>
    <scope>NUCLEOTIDE SEQUENCE [LARGE SCALE GENOMIC DNA]</scope>
</reference>
<dbReference type="Proteomes" id="UP000178930">
    <property type="component" value="Unassembled WGS sequence"/>
</dbReference>
<comment type="caution">
    <text evidence="1">The sequence shown here is derived from an EMBL/GenBank/DDBJ whole genome shotgun (WGS) entry which is preliminary data.</text>
</comment>
<name>A0A1G1XWW8_9BACT</name>
<evidence type="ECO:0000313" key="1">
    <source>
        <dbReference type="EMBL" id="OGY44538.1"/>
    </source>
</evidence>
<evidence type="ECO:0000313" key="2">
    <source>
        <dbReference type="Proteomes" id="UP000178930"/>
    </source>
</evidence>
<organism evidence="1 2">
    <name type="scientific">Candidatus Buchananbacteria bacterium RIFCSPHIGHO2_01_FULL_39_14</name>
    <dbReference type="NCBI Taxonomy" id="1797532"/>
    <lineage>
        <taxon>Bacteria</taxon>
        <taxon>Candidatus Buchananiibacteriota</taxon>
    </lineage>
</organism>